<sequence>MLKQSNYFFSQKILTFRRYFLKIIFVVGTASVLGCGGTVWKNHGDSCIRISEKPPLRRVINYSDHDLCGRKLSPRTAPNPQTRPQTEKD</sequence>
<keyword evidence="2" id="KW-0472">Membrane</keyword>
<dbReference type="PROSITE" id="PS51257">
    <property type="entry name" value="PROKAR_LIPOPROTEIN"/>
    <property type="match status" value="1"/>
</dbReference>
<feature type="region of interest" description="Disordered" evidence="1">
    <location>
        <begin position="70"/>
        <end position="89"/>
    </location>
</feature>
<organism evidence="3">
    <name type="scientific">marine metagenome</name>
    <dbReference type="NCBI Taxonomy" id="408172"/>
    <lineage>
        <taxon>unclassified sequences</taxon>
        <taxon>metagenomes</taxon>
        <taxon>ecological metagenomes</taxon>
    </lineage>
</organism>
<feature type="transmembrane region" description="Helical" evidence="2">
    <location>
        <begin position="20"/>
        <end position="40"/>
    </location>
</feature>
<keyword evidence="2" id="KW-0812">Transmembrane</keyword>
<evidence type="ECO:0000256" key="1">
    <source>
        <dbReference type="SAM" id="MobiDB-lite"/>
    </source>
</evidence>
<reference evidence="3" key="1">
    <citation type="submission" date="2018-05" db="EMBL/GenBank/DDBJ databases">
        <authorList>
            <person name="Lanie J.A."/>
            <person name="Ng W.-L."/>
            <person name="Kazmierczak K.M."/>
            <person name="Andrzejewski T.M."/>
            <person name="Davidsen T.M."/>
            <person name="Wayne K.J."/>
            <person name="Tettelin H."/>
            <person name="Glass J.I."/>
            <person name="Rusch D."/>
            <person name="Podicherti R."/>
            <person name="Tsui H.-C.T."/>
            <person name="Winkler M.E."/>
        </authorList>
    </citation>
    <scope>NUCLEOTIDE SEQUENCE</scope>
</reference>
<dbReference type="AlphaFoldDB" id="A0A381R0X8"/>
<gene>
    <name evidence="3" type="ORF">METZ01_LOCUS38200</name>
</gene>
<feature type="compositionally biased region" description="Polar residues" evidence="1">
    <location>
        <begin position="76"/>
        <end position="89"/>
    </location>
</feature>
<proteinExistence type="predicted"/>
<name>A0A381R0X8_9ZZZZ</name>
<protein>
    <submittedName>
        <fullName evidence="3">Uncharacterized protein</fullName>
    </submittedName>
</protein>
<keyword evidence="2" id="KW-1133">Transmembrane helix</keyword>
<evidence type="ECO:0000313" key="3">
    <source>
        <dbReference type="EMBL" id="SUZ85346.1"/>
    </source>
</evidence>
<evidence type="ECO:0000256" key="2">
    <source>
        <dbReference type="SAM" id="Phobius"/>
    </source>
</evidence>
<dbReference type="EMBL" id="UINC01001631">
    <property type="protein sequence ID" value="SUZ85346.1"/>
    <property type="molecule type" value="Genomic_DNA"/>
</dbReference>
<accession>A0A381R0X8</accession>